<dbReference type="InterPro" id="IPR004378">
    <property type="entry name" value="F420H2_quin_Rdtase"/>
</dbReference>
<name>A0A2T0UHV7_9MICO</name>
<reference evidence="3 4" key="1">
    <citation type="submission" date="2018-03" db="EMBL/GenBank/DDBJ databases">
        <title>Genomic Encyclopedia of Archaeal and Bacterial Type Strains, Phase II (KMG-II): from individual species to whole genera.</title>
        <authorList>
            <person name="Goeker M."/>
        </authorList>
    </citation>
    <scope>NUCLEOTIDE SEQUENCE [LARGE SCALE GENOMIC DNA]</scope>
    <source>
        <strain evidence="3 4">ATCC BAA-1496</strain>
    </source>
</reference>
<dbReference type="Gene3D" id="2.30.110.10">
    <property type="entry name" value="Electron Transport, Fmn-binding Protein, Chain A"/>
    <property type="match status" value="1"/>
</dbReference>
<dbReference type="GO" id="GO:0005886">
    <property type="term" value="C:plasma membrane"/>
    <property type="evidence" value="ECO:0007669"/>
    <property type="project" value="TreeGrafter"/>
</dbReference>
<dbReference type="GO" id="GO:0016491">
    <property type="term" value="F:oxidoreductase activity"/>
    <property type="evidence" value="ECO:0007669"/>
    <property type="project" value="InterPro"/>
</dbReference>
<accession>A0A2T0UHV7</accession>
<dbReference type="RefSeq" id="WP_106297834.1">
    <property type="nucleotide sequence ID" value="NZ_PVTI01000015.1"/>
</dbReference>
<evidence type="ECO:0000313" key="4">
    <source>
        <dbReference type="Proteomes" id="UP000237822"/>
    </source>
</evidence>
<dbReference type="GO" id="GO:0070967">
    <property type="term" value="F:coenzyme F420 binding"/>
    <property type="evidence" value="ECO:0007669"/>
    <property type="project" value="TreeGrafter"/>
</dbReference>
<dbReference type="PANTHER" id="PTHR39428:SF1">
    <property type="entry name" value="F420H(2)-DEPENDENT QUINONE REDUCTASE RV1261C"/>
    <property type="match status" value="1"/>
</dbReference>
<keyword evidence="4" id="KW-1185">Reference proteome</keyword>
<dbReference type="Pfam" id="PF04075">
    <property type="entry name" value="F420H2_quin_red"/>
    <property type="match status" value="1"/>
</dbReference>
<gene>
    <name evidence="3" type="ORF">BCF74_11532</name>
</gene>
<dbReference type="PANTHER" id="PTHR39428">
    <property type="entry name" value="F420H(2)-DEPENDENT QUINONE REDUCTASE RV1261C"/>
    <property type="match status" value="1"/>
</dbReference>
<dbReference type="OrthoDB" id="8225825at2"/>
<protein>
    <submittedName>
        <fullName evidence="3">Deazaflavin-dependent oxidoreductase (Nitroreductase family)</fullName>
    </submittedName>
</protein>
<proteinExistence type="inferred from homology"/>
<comment type="similarity">
    <text evidence="1">Belongs to the F420H(2)-dependent quinone reductase family.</text>
</comment>
<evidence type="ECO:0000256" key="2">
    <source>
        <dbReference type="ARBA" id="ARBA00049106"/>
    </source>
</evidence>
<dbReference type="AlphaFoldDB" id="A0A2T0UHV7"/>
<sequence>MALSRIEQVGLQVLKGHQWLYEKTGGKVGHKLLFGNPTLLLHTVGARTGQQRTNALTYGRDGDAWLVVASNGGAPKAPAWLHNLRANPDADINVGPRRTPVRARVTLPDDPDYARRWEIVNGVNANRYTAYQKRTTRQIPIVELRPR</sequence>
<dbReference type="EMBL" id="PVTI01000015">
    <property type="protein sequence ID" value="PRY57520.1"/>
    <property type="molecule type" value="Genomic_DNA"/>
</dbReference>
<dbReference type="Proteomes" id="UP000237822">
    <property type="component" value="Unassembled WGS sequence"/>
</dbReference>
<comment type="catalytic activity">
    <reaction evidence="2">
        <text>oxidized coenzyme F420-(gamma-L-Glu)(n) + a quinol + H(+) = reduced coenzyme F420-(gamma-L-Glu)(n) + a quinone</text>
        <dbReference type="Rhea" id="RHEA:39663"/>
        <dbReference type="Rhea" id="RHEA-COMP:12939"/>
        <dbReference type="Rhea" id="RHEA-COMP:14378"/>
        <dbReference type="ChEBI" id="CHEBI:15378"/>
        <dbReference type="ChEBI" id="CHEBI:24646"/>
        <dbReference type="ChEBI" id="CHEBI:132124"/>
        <dbReference type="ChEBI" id="CHEBI:133980"/>
        <dbReference type="ChEBI" id="CHEBI:139511"/>
    </reaction>
</comment>
<organism evidence="3 4">
    <name type="scientific">Knoellia remsis</name>
    <dbReference type="NCBI Taxonomy" id="407159"/>
    <lineage>
        <taxon>Bacteria</taxon>
        <taxon>Bacillati</taxon>
        <taxon>Actinomycetota</taxon>
        <taxon>Actinomycetes</taxon>
        <taxon>Micrococcales</taxon>
        <taxon>Intrasporangiaceae</taxon>
        <taxon>Knoellia</taxon>
    </lineage>
</organism>
<evidence type="ECO:0000313" key="3">
    <source>
        <dbReference type="EMBL" id="PRY57520.1"/>
    </source>
</evidence>
<dbReference type="NCBIfam" id="TIGR00026">
    <property type="entry name" value="hi_GC_TIGR00026"/>
    <property type="match status" value="1"/>
</dbReference>
<dbReference type="InterPro" id="IPR012349">
    <property type="entry name" value="Split_barrel_FMN-bd"/>
</dbReference>
<comment type="caution">
    <text evidence="3">The sequence shown here is derived from an EMBL/GenBank/DDBJ whole genome shotgun (WGS) entry which is preliminary data.</text>
</comment>
<evidence type="ECO:0000256" key="1">
    <source>
        <dbReference type="ARBA" id="ARBA00008710"/>
    </source>
</evidence>